<dbReference type="InterPro" id="IPR013083">
    <property type="entry name" value="Znf_RING/FYVE/PHD"/>
</dbReference>
<reference evidence="2" key="1">
    <citation type="journal article" date="2020" name="Nature">
        <title>Giant virus diversity and host interactions through global metagenomics.</title>
        <authorList>
            <person name="Schulz F."/>
            <person name="Roux S."/>
            <person name="Paez-Espino D."/>
            <person name="Jungbluth S."/>
            <person name="Walsh D.A."/>
            <person name="Denef V.J."/>
            <person name="McMahon K.D."/>
            <person name="Konstantinidis K.T."/>
            <person name="Eloe-Fadrosh E.A."/>
            <person name="Kyrpides N.C."/>
            <person name="Woyke T."/>
        </authorList>
    </citation>
    <scope>NUCLEOTIDE SEQUENCE</scope>
    <source>
        <strain evidence="2">GVMAG-M-3300001351-8</strain>
    </source>
</reference>
<feature type="domain" description="RING-type" evidence="1">
    <location>
        <begin position="208"/>
        <end position="252"/>
    </location>
</feature>
<protein>
    <recommendedName>
        <fullName evidence="1">RING-type domain-containing protein</fullName>
    </recommendedName>
</protein>
<dbReference type="PROSITE" id="PS50089">
    <property type="entry name" value="ZF_RING_2"/>
    <property type="match status" value="1"/>
</dbReference>
<dbReference type="SMART" id="SM00184">
    <property type="entry name" value="RING"/>
    <property type="match status" value="1"/>
</dbReference>
<dbReference type="InterPro" id="IPR001841">
    <property type="entry name" value="Znf_RING"/>
</dbReference>
<sequence length="261" mass="30873">MYDKLFNLYNNYIIYSLLKNDAIIYGKFVRNILIEEISLTQFLSNSPDNIITCYASSSYKNIITRDLNKYTVGIFDTESIHNNLIIYTINHKDTFFFIHIIYINSFLFNNLEMRLSKLNISLDIDCLYLDRTNIGLLTNIYDNAAIPISNIINNIKNKQFKIINKIDKLSYDYINTLKNESWINVDNHLTFYNDFTDQEKSKIINEKCALCYDKFNIFIYKLPCGHHFHIDCLNSYVSNNLETEHILCPYCTRRYSLLNLI</sequence>
<dbReference type="Pfam" id="PF13639">
    <property type="entry name" value="zf-RING_2"/>
    <property type="match status" value="1"/>
</dbReference>
<evidence type="ECO:0000259" key="1">
    <source>
        <dbReference type="PROSITE" id="PS50089"/>
    </source>
</evidence>
<dbReference type="EMBL" id="MN738869">
    <property type="protein sequence ID" value="QHT29156.1"/>
    <property type="molecule type" value="Genomic_DNA"/>
</dbReference>
<proteinExistence type="predicted"/>
<dbReference type="Gene3D" id="3.30.40.10">
    <property type="entry name" value="Zinc/RING finger domain, C3HC4 (zinc finger)"/>
    <property type="match status" value="1"/>
</dbReference>
<evidence type="ECO:0000313" key="2">
    <source>
        <dbReference type="EMBL" id="QHT29156.1"/>
    </source>
</evidence>
<organism evidence="2">
    <name type="scientific">viral metagenome</name>
    <dbReference type="NCBI Taxonomy" id="1070528"/>
    <lineage>
        <taxon>unclassified sequences</taxon>
        <taxon>metagenomes</taxon>
        <taxon>organismal metagenomes</taxon>
    </lineage>
</organism>
<accession>A0A6C0EJ01</accession>
<dbReference type="AlphaFoldDB" id="A0A6C0EJ01"/>
<dbReference type="CDD" id="cd16448">
    <property type="entry name" value="RING-H2"/>
    <property type="match status" value="1"/>
</dbReference>
<name>A0A6C0EJ01_9ZZZZ</name>
<dbReference type="SUPFAM" id="SSF57850">
    <property type="entry name" value="RING/U-box"/>
    <property type="match status" value="1"/>
</dbReference>